<dbReference type="Proteomes" id="UP000821866">
    <property type="component" value="Chromosome 6"/>
</dbReference>
<dbReference type="InterPro" id="IPR050715">
    <property type="entry name" value="LRR-SigEffector_domain"/>
</dbReference>
<dbReference type="Gene3D" id="3.80.10.10">
    <property type="entry name" value="Ribonuclease Inhibitor"/>
    <property type="match status" value="2"/>
</dbReference>
<evidence type="ECO:0000313" key="3">
    <source>
        <dbReference type="Proteomes" id="UP000821866"/>
    </source>
</evidence>
<organism evidence="2 3">
    <name type="scientific">Rhipicephalus microplus</name>
    <name type="common">Cattle tick</name>
    <name type="synonym">Boophilus microplus</name>
    <dbReference type="NCBI Taxonomy" id="6941"/>
    <lineage>
        <taxon>Eukaryota</taxon>
        <taxon>Metazoa</taxon>
        <taxon>Ecdysozoa</taxon>
        <taxon>Arthropoda</taxon>
        <taxon>Chelicerata</taxon>
        <taxon>Arachnida</taxon>
        <taxon>Acari</taxon>
        <taxon>Parasitiformes</taxon>
        <taxon>Ixodida</taxon>
        <taxon>Ixodoidea</taxon>
        <taxon>Ixodidae</taxon>
        <taxon>Rhipicephalinae</taxon>
        <taxon>Rhipicephalus</taxon>
        <taxon>Boophilus</taxon>
    </lineage>
</organism>
<feature type="region of interest" description="Disordered" evidence="1">
    <location>
        <begin position="528"/>
        <end position="551"/>
    </location>
</feature>
<proteinExistence type="predicted"/>
<accession>A0A9J6DKQ6</accession>
<dbReference type="EMBL" id="JABSTU010000008">
    <property type="protein sequence ID" value="KAH8022663.1"/>
    <property type="molecule type" value="Genomic_DNA"/>
</dbReference>
<protein>
    <submittedName>
        <fullName evidence="2">Uncharacterized protein</fullName>
    </submittedName>
</protein>
<dbReference type="SUPFAM" id="SSF52058">
    <property type="entry name" value="L domain-like"/>
    <property type="match status" value="1"/>
</dbReference>
<evidence type="ECO:0000256" key="1">
    <source>
        <dbReference type="SAM" id="MobiDB-lite"/>
    </source>
</evidence>
<reference evidence="2" key="2">
    <citation type="submission" date="2021-09" db="EMBL/GenBank/DDBJ databases">
        <authorList>
            <person name="Jia N."/>
            <person name="Wang J."/>
            <person name="Shi W."/>
            <person name="Du L."/>
            <person name="Sun Y."/>
            <person name="Zhan W."/>
            <person name="Jiang J."/>
            <person name="Wang Q."/>
            <person name="Zhang B."/>
            <person name="Ji P."/>
            <person name="Sakyi L.B."/>
            <person name="Cui X."/>
            <person name="Yuan T."/>
            <person name="Jiang B."/>
            <person name="Yang W."/>
            <person name="Lam T.T.-Y."/>
            <person name="Chang Q."/>
            <person name="Ding S."/>
            <person name="Wang X."/>
            <person name="Zhu J."/>
            <person name="Ruan X."/>
            <person name="Zhao L."/>
            <person name="Wei J."/>
            <person name="Que T."/>
            <person name="Du C."/>
            <person name="Cheng J."/>
            <person name="Dai P."/>
            <person name="Han X."/>
            <person name="Huang E."/>
            <person name="Gao Y."/>
            <person name="Liu J."/>
            <person name="Shao H."/>
            <person name="Ye R."/>
            <person name="Li L."/>
            <person name="Wei W."/>
            <person name="Wang X."/>
            <person name="Wang C."/>
            <person name="Huo Q."/>
            <person name="Li W."/>
            <person name="Guo W."/>
            <person name="Chen H."/>
            <person name="Chen S."/>
            <person name="Zhou L."/>
            <person name="Zhou L."/>
            <person name="Ni X."/>
            <person name="Tian J."/>
            <person name="Zhou Y."/>
            <person name="Sheng Y."/>
            <person name="Liu T."/>
            <person name="Pan Y."/>
            <person name="Xia L."/>
            <person name="Li J."/>
            <person name="Zhao F."/>
            <person name="Cao W."/>
        </authorList>
    </citation>
    <scope>NUCLEOTIDE SEQUENCE</scope>
    <source>
        <strain evidence="2">Rmic-2018</strain>
        <tissue evidence="2">Larvae</tissue>
    </source>
</reference>
<dbReference type="VEuPathDB" id="VectorBase:LOC119172269"/>
<reference evidence="2" key="1">
    <citation type="journal article" date="2020" name="Cell">
        <title>Large-Scale Comparative Analyses of Tick Genomes Elucidate Their Genetic Diversity and Vector Capacities.</title>
        <authorList>
            <consortium name="Tick Genome and Microbiome Consortium (TIGMIC)"/>
            <person name="Jia N."/>
            <person name="Wang J."/>
            <person name="Shi W."/>
            <person name="Du L."/>
            <person name="Sun Y."/>
            <person name="Zhan W."/>
            <person name="Jiang J.F."/>
            <person name="Wang Q."/>
            <person name="Zhang B."/>
            <person name="Ji P."/>
            <person name="Bell-Sakyi L."/>
            <person name="Cui X.M."/>
            <person name="Yuan T.T."/>
            <person name="Jiang B.G."/>
            <person name="Yang W.F."/>
            <person name="Lam T.T."/>
            <person name="Chang Q.C."/>
            <person name="Ding S.J."/>
            <person name="Wang X.J."/>
            <person name="Zhu J.G."/>
            <person name="Ruan X.D."/>
            <person name="Zhao L."/>
            <person name="Wei J.T."/>
            <person name="Ye R.Z."/>
            <person name="Que T.C."/>
            <person name="Du C.H."/>
            <person name="Zhou Y.H."/>
            <person name="Cheng J.X."/>
            <person name="Dai P.F."/>
            <person name="Guo W.B."/>
            <person name="Han X.H."/>
            <person name="Huang E.J."/>
            <person name="Li L.F."/>
            <person name="Wei W."/>
            <person name="Gao Y.C."/>
            <person name="Liu J.Z."/>
            <person name="Shao H.Z."/>
            <person name="Wang X."/>
            <person name="Wang C.C."/>
            <person name="Yang T.C."/>
            <person name="Huo Q.B."/>
            <person name="Li W."/>
            <person name="Chen H.Y."/>
            <person name="Chen S.E."/>
            <person name="Zhou L.G."/>
            <person name="Ni X.B."/>
            <person name="Tian J.H."/>
            <person name="Sheng Y."/>
            <person name="Liu T."/>
            <person name="Pan Y.S."/>
            <person name="Xia L.Y."/>
            <person name="Li J."/>
            <person name="Zhao F."/>
            <person name="Cao W.C."/>
        </authorList>
    </citation>
    <scope>NUCLEOTIDE SEQUENCE</scope>
    <source>
        <strain evidence="2">Rmic-2018</strain>
    </source>
</reference>
<evidence type="ECO:0000313" key="2">
    <source>
        <dbReference type="EMBL" id="KAH8022663.1"/>
    </source>
</evidence>
<gene>
    <name evidence="2" type="ORF">HPB51_000963</name>
</gene>
<dbReference type="AlphaFoldDB" id="A0A9J6DKQ6"/>
<dbReference type="PANTHER" id="PTHR45752">
    <property type="entry name" value="LEUCINE-RICH REPEAT-CONTAINING"/>
    <property type="match status" value="1"/>
</dbReference>
<dbReference type="InterPro" id="IPR032675">
    <property type="entry name" value="LRR_dom_sf"/>
</dbReference>
<sequence length="1122" mass="126107">MHLRLNPFEEVAVLEQRLNAAGCPENVHELELTNGVVADPDDLCRCIIRCTELRKLYCVSSGIRLKSLIINVLPKLPHLSHLELTLDECVNIEEALSMLSAIPATETISGSLRQLYVEVSGMLRIRVLGAMLEKLPNLAELHVHNLRELLSLAVREIESLWIQAPTLQRLRMTSETPTEAQEEPVADRLLEDPDLRNWAMVCGNLLLRRDPPTRNCVRVRDLAIRTEPLHPTEPVIIVINNDEGIPTASQIREAGTQNDWRDVRGLTLALVRSGDAAEEVARANAEIESGLLSFLRHFTGSSGGIGHLKELNLSSFHFADMVDFTRVLSDARLTTLTALSVTPCAIWYPGALRRLATTCHELDDLDIRVYSDYRRCSRCWQPLALSAASGSHLTRGRLTFYNMTGFASLDFLSTSRISELRMSDKCDDAMLRLTTLFQKLRQNTLLRCLVVSFPHIRYNHEMYQDLPMLQDLGFLSLETSTAHDEVTVRDFIEWVASHSNALEVIHVHFPHHLTGMTERFTWVRSVETSKQSDSGDDANPPDPATGRVFADRPCSPSVNTMRIRLSPSDEVTVLEQQLNALGRPENVHELELTNCVVADPDDLCRCIIRCTELRMLYCVSSGIRLKSLIINVLPKLPHLSHLELTLDECVDREEALTMLSTIRAMETISGSLRHLYVEVSGLLRIRVLSAMLEKLPNLVELHVHNLRELLTLAVRDMESLWRQAPRIQILKMTSEAPTEAQQEPVVNRPLEEPAISNWAKVCGNLLLRRNPPTRNCVRARDLAVRVEPLRPAEPLIVVINNDEGIPTAAQIREAGTRNHWRDVRSLTLVLVRSGDAAEEVARADADIANGLVTFFGHFKTGSCCHLKELNLSSFHFKDEADFTNVLIDAGLKTLTALSVTPCGVWHPGAMGRLANTCTELDDLDIRVYTDYRTCSRCWQPLELGAIAENHLTCGRLSFSNVKEFASFDFLSTSRISEFRMSGKCDQAMVRLKSLLRKLRPNTLLRCLVLSFPGIRYNQDMYQTPNAHDELTARVFIEWAASQLSSLEVMHVHFTHHLTGMIERCTWMRNAETAEQLELGDDDANPLGPAPGSVFTDRPCVICSTQTFIGLIKPHNRGARTQV</sequence>
<name>A0A9J6DKQ6_RHIMP</name>
<keyword evidence="3" id="KW-1185">Reference proteome</keyword>
<dbReference type="PANTHER" id="PTHR45752:SF187">
    <property type="entry name" value="LEUCINE-RICH REPEAT AND IQ DOMAIN-CONTAINING PROTEIN 4"/>
    <property type="match status" value="1"/>
</dbReference>
<comment type="caution">
    <text evidence="2">The sequence shown here is derived from an EMBL/GenBank/DDBJ whole genome shotgun (WGS) entry which is preliminary data.</text>
</comment>
<dbReference type="VEuPathDB" id="VectorBase:LOC119171443"/>